<dbReference type="PANTHER" id="PTHR10579">
    <property type="entry name" value="CALCIUM-ACTIVATED CHLORIDE CHANNEL REGULATOR"/>
    <property type="match status" value="1"/>
</dbReference>
<dbReference type="GO" id="GO:0008270">
    <property type="term" value="F:zinc ion binding"/>
    <property type="evidence" value="ECO:0007669"/>
    <property type="project" value="UniProtKB-KW"/>
</dbReference>
<dbReference type="PROSITE" id="PS50089">
    <property type="entry name" value="ZF_RING_2"/>
    <property type="match status" value="1"/>
</dbReference>
<keyword evidence="1" id="KW-0863">Zinc-finger</keyword>
<dbReference type="Proteomes" id="UP001279734">
    <property type="component" value="Unassembled WGS sequence"/>
</dbReference>
<feature type="domain" description="VWFA" evidence="4">
    <location>
        <begin position="324"/>
        <end position="467"/>
    </location>
</feature>
<feature type="compositionally biased region" description="Polar residues" evidence="2">
    <location>
        <begin position="112"/>
        <end position="123"/>
    </location>
</feature>
<dbReference type="Gene3D" id="3.40.50.410">
    <property type="entry name" value="von Willebrand factor, type A domain"/>
    <property type="match status" value="1"/>
</dbReference>
<dbReference type="SUPFAM" id="SSF57850">
    <property type="entry name" value="RING/U-box"/>
    <property type="match status" value="1"/>
</dbReference>
<accession>A0AAD3S8J1</accession>
<comment type="caution">
    <text evidence="5">The sequence shown here is derived from an EMBL/GenBank/DDBJ whole genome shotgun (WGS) entry which is preliminary data.</text>
</comment>
<dbReference type="Pfam" id="PF13519">
    <property type="entry name" value="VWA_2"/>
    <property type="match status" value="1"/>
</dbReference>
<evidence type="ECO:0000313" key="6">
    <source>
        <dbReference type="Proteomes" id="UP001279734"/>
    </source>
</evidence>
<feature type="region of interest" description="Disordered" evidence="2">
    <location>
        <begin position="104"/>
        <end position="123"/>
    </location>
</feature>
<dbReference type="InterPro" id="IPR051266">
    <property type="entry name" value="CLCR"/>
</dbReference>
<dbReference type="SMART" id="SM00184">
    <property type="entry name" value="RING"/>
    <property type="match status" value="1"/>
</dbReference>
<organism evidence="5 6">
    <name type="scientific">Nepenthes gracilis</name>
    <name type="common">Slender pitcher plant</name>
    <dbReference type="NCBI Taxonomy" id="150966"/>
    <lineage>
        <taxon>Eukaryota</taxon>
        <taxon>Viridiplantae</taxon>
        <taxon>Streptophyta</taxon>
        <taxon>Embryophyta</taxon>
        <taxon>Tracheophyta</taxon>
        <taxon>Spermatophyta</taxon>
        <taxon>Magnoliopsida</taxon>
        <taxon>eudicotyledons</taxon>
        <taxon>Gunneridae</taxon>
        <taxon>Pentapetalae</taxon>
        <taxon>Caryophyllales</taxon>
        <taxon>Nepenthaceae</taxon>
        <taxon>Nepenthes</taxon>
    </lineage>
</organism>
<keyword evidence="1" id="KW-0862">Zinc</keyword>
<keyword evidence="1" id="KW-0479">Metal-binding</keyword>
<dbReference type="InterPro" id="IPR013083">
    <property type="entry name" value="Znf_RING/FYVE/PHD"/>
</dbReference>
<dbReference type="Gene3D" id="3.30.40.10">
    <property type="entry name" value="Zinc/RING finger domain, C3HC4 (zinc finger)"/>
    <property type="match status" value="1"/>
</dbReference>
<dbReference type="InterPro" id="IPR036465">
    <property type="entry name" value="vWFA_dom_sf"/>
</dbReference>
<reference evidence="5" key="1">
    <citation type="submission" date="2023-05" db="EMBL/GenBank/DDBJ databases">
        <title>Nepenthes gracilis genome sequencing.</title>
        <authorList>
            <person name="Fukushima K."/>
        </authorList>
    </citation>
    <scope>NUCLEOTIDE SEQUENCE</scope>
    <source>
        <strain evidence="5">SING2019-196</strain>
    </source>
</reference>
<evidence type="ECO:0000256" key="2">
    <source>
        <dbReference type="SAM" id="MobiDB-lite"/>
    </source>
</evidence>
<proteinExistence type="predicted"/>
<evidence type="ECO:0000313" key="5">
    <source>
        <dbReference type="EMBL" id="GMH06487.1"/>
    </source>
</evidence>
<dbReference type="AlphaFoldDB" id="A0AAD3S8J1"/>
<dbReference type="PANTHER" id="PTHR10579:SF59">
    <property type="entry name" value="E3 UBIQUITIN-PROTEIN LIGASE EDA40-RELATED"/>
    <property type="match status" value="1"/>
</dbReference>
<dbReference type="InterPro" id="IPR001841">
    <property type="entry name" value="Znf_RING"/>
</dbReference>
<dbReference type="SUPFAM" id="SSF53300">
    <property type="entry name" value="vWA-like"/>
    <property type="match status" value="1"/>
</dbReference>
<name>A0AAD3S8J1_NEPGR</name>
<dbReference type="Pfam" id="PF25243">
    <property type="entry name" value="WAV3_C"/>
    <property type="match status" value="1"/>
</dbReference>
<keyword evidence="6" id="KW-1185">Reference proteome</keyword>
<evidence type="ECO:0000259" key="4">
    <source>
        <dbReference type="PROSITE" id="PS50234"/>
    </source>
</evidence>
<sequence>MVAGWRRAFCTSIPKTNEPKIATEKQNQQKGSACDGSRSNRILSFGSKFSFFYSSSRSNPSTPRLLTPLVSSPRLSCRTKAGTAATFPFSELLAQGSPMLQCKTGKSPRSFLRSNTSSPRSASNFSLLKNSLWFTKTRCGICIQSVKTGQGTAIFTAECSHAFHFPCLATHFGNNGGFACPVCSSIWKEAPLLPIQKHQKLRSEHCQFSFKESASFDLRVYEDDEPLMSPTAGSYFNPIPESDENDGDNESEGAAHEFQGFVLNTSAPRGRVRNESSNYKDIEVGISMDGAVIAVGRSHKTYAVAMRIRAPPAPANGAHRASVDLVTVLDISRSMTRSKLQLMKRAMRLVTSSLSSNDRLSIVAFSASSKRLLPLRRMTSSGKRSVRRVIDALVCSEGTCVNDALRKAAKVIEDRRERNPVASILMISDGEDDRASTNSANPRCQSSFVSSTRFSHLDIPVYSVSLSLFGQEPCEEAFSSCLSSLLNVVVSDLRLQLSFASRSASAQISAVYSCTGRPARLMPGSAKIGNLCAEEEREILLELKVPSSFVQSQHVMSVRSCYKDPSNQHLIYRKEHALLVPCPHNFRSSELSIQRLRRLFIMTRSVAESRRLLDRKDLAGAHHLLASARALLMQPGSGSADEWLRGVEMEIAELHCRQQSQPQGRRTKTGRERVMDFADEKGDPLTPISAWKAAEKLSKIAMMRKSVNRVSDLHGFENARF</sequence>
<feature type="domain" description="RING-type" evidence="3">
    <location>
        <begin position="139"/>
        <end position="184"/>
    </location>
</feature>
<dbReference type="EMBL" id="BSYO01000006">
    <property type="protein sequence ID" value="GMH06487.1"/>
    <property type="molecule type" value="Genomic_DNA"/>
</dbReference>
<dbReference type="InterPro" id="IPR002035">
    <property type="entry name" value="VWF_A"/>
</dbReference>
<dbReference type="InterPro" id="IPR057427">
    <property type="entry name" value="WAV3_C"/>
</dbReference>
<dbReference type="Pfam" id="PF17123">
    <property type="entry name" value="zf-RING_11"/>
    <property type="match status" value="1"/>
</dbReference>
<protein>
    <submittedName>
        <fullName evidence="5">Uncharacterized protein</fullName>
    </submittedName>
</protein>
<gene>
    <name evidence="5" type="ORF">Nepgr_008327</name>
</gene>
<evidence type="ECO:0000259" key="3">
    <source>
        <dbReference type="PROSITE" id="PS50089"/>
    </source>
</evidence>
<dbReference type="PROSITE" id="PS50234">
    <property type="entry name" value="VWFA"/>
    <property type="match status" value="1"/>
</dbReference>
<dbReference type="SMART" id="SM00327">
    <property type="entry name" value="VWA"/>
    <property type="match status" value="1"/>
</dbReference>
<evidence type="ECO:0000256" key="1">
    <source>
        <dbReference type="PROSITE-ProRule" id="PRU00175"/>
    </source>
</evidence>